<dbReference type="PROSITE" id="PS00216">
    <property type="entry name" value="SUGAR_TRANSPORT_1"/>
    <property type="match status" value="1"/>
</dbReference>
<dbReference type="Gene3D" id="1.20.1250.20">
    <property type="entry name" value="MFS general substrate transporter like domains"/>
    <property type="match status" value="1"/>
</dbReference>
<proteinExistence type="predicted"/>
<dbReference type="InterPro" id="IPR020846">
    <property type="entry name" value="MFS_dom"/>
</dbReference>
<dbReference type="STRING" id="766136.BHF68_09005"/>
<feature type="transmembrane region" description="Helical" evidence="6">
    <location>
        <begin position="207"/>
        <end position="228"/>
    </location>
</feature>
<feature type="transmembrane region" description="Helical" evidence="6">
    <location>
        <begin position="269"/>
        <end position="289"/>
    </location>
</feature>
<protein>
    <recommendedName>
        <fullName evidence="7">Major facilitator superfamily (MFS) profile domain-containing protein</fullName>
    </recommendedName>
</protein>
<dbReference type="PROSITE" id="PS50850">
    <property type="entry name" value="MFS"/>
    <property type="match status" value="1"/>
</dbReference>
<keyword evidence="9" id="KW-1185">Reference proteome</keyword>
<evidence type="ECO:0000256" key="5">
    <source>
        <dbReference type="ARBA" id="ARBA00023136"/>
    </source>
</evidence>
<comment type="subcellular location">
    <subcellularLocation>
        <location evidence="1">Cell membrane</location>
        <topology evidence="1">Multi-pass membrane protein</topology>
    </subcellularLocation>
</comment>
<dbReference type="SUPFAM" id="SSF103473">
    <property type="entry name" value="MFS general substrate transporter"/>
    <property type="match status" value="1"/>
</dbReference>
<gene>
    <name evidence="8" type="ORF">BHF68_09005</name>
</gene>
<evidence type="ECO:0000256" key="1">
    <source>
        <dbReference type="ARBA" id="ARBA00004651"/>
    </source>
</evidence>
<dbReference type="RefSeq" id="WP_069643796.1">
    <property type="nucleotide sequence ID" value="NZ_MIJE01000032.1"/>
</dbReference>
<evidence type="ECO:0000256" key="4">
    <source>
        <dbReference type="ARBA" id="ARBA00022989"/>
    </source>
</evidence>
<feature type="transmembrane region" description="Helical" evidence="6">
    <location>
        <begin position="295"/>
        <end position="318"/>
    </location>
</feature>
<evidence type="ECO:0000256" key="2">
    <source>
        <dbReference type="ARBA" id="ARBA00022448"/>
    </source>
</evidence>
<feature type="transmembrane region" description="Helical" evidence="6">
    <location>
        <begin position="158"/>
        <end position="177"/>
    </location>
</feature>
<evidence type="ECO:0000256" key="6">
    <source>
        <dbReference type="SAM" id="Phobius"/>
    </source>
</evidence>
<organism evidence="8 9">
    <name type="scientific">Desulfuribacillus alkaliarsenatis</name>
    <dbReference type="NCBI Taxonomy" id="766136"/>
    <lineage>
        <taxon>Bacteria</taxon>
        <taxon>Bacillati</taxon>
        <taxon>Bacillota</taxon>
        <taxon>Desulfuribacillia</taxon>
        <taxon>Desulfuribacillales</taxon>
        <taxon>Desulfuribacillaceae</taxon>
        <taxon>Desulfuribacillus</taxon>
    </lineage>
</organism>
<sequence length="383" mass="41850">MMLFIYFVIVVSFIDTMAQLPILSPFVSSLGASALLIGIIMGAYSFSNMLGNLGAGLVIDQFGRKVGIVGGMLVAGVAVMLYAWVTEPTQLLWLRILHGIGGAILIPAAFTYAGDLASSRTSSTAKSMGYAGAAVGIAALLGPMLAGIGKERFGYESVFLAIGSILVVTAILAFIFLKETYSRKESNLQKLTVEEFKRLLYCNKLKIAYLSGFSLMFSMGVLAYAFPLNLESIGFTSKETGLLFSVFSIVAIIVFLLPVNRLSDYYGRYVPLAIGFFVITITLTLLPFAKEIYQFIMLMIFYGCGFGLIFPAMTAIIVDETDTNCRGTTFGIFYAAFSLGVFLGPIVGGMSVQFYFEPFWSASIIFIFVQWLFYNIKRKISKT</sequence>
<feature type="transmembrane region" description="Helical" evidence="6">
    <location>
        <begin position="34"/>
        <end position="59"/>
    </location>
</feature>
<keyword evidence="4 6" id="KW-1133">Transmembrane helix</keyword>
<reference evidence="8 9" key="1">
    <citation type="submission" date="2016-09" db="EMBL/GenBank/DDBJ databases">
        <title>Draft genome sequence for the type strain of Desulfuribacillus alkaliarsenatis AHT28, an obligately anaerobic, sulfidogenic bacterium isolated from Russian soda lake sediments.</title>
        <authorList>
            <person name="Abin C.A."/>
            <person name="Hollibaugh J.T."/>
        </authorList>
    </citation>
    <scope>NUCLEOTIDE SEQUENCE [LARGE SCALE GENOMIC DNA]</scope>
    <source>
        <strain evidence="8 9">AHT28</strain>
    </source>
</reference>
<dbReference type="CDD" id="cd17325">
    <property type="entry name" value="MFS_MdtG_SLC18_like"/>
    <property type="match status" value="1"/>
</dbReference>
<dbReference type="InterPro" id="IPR011701">
    <property type="entry name" value="MFS"/>
</dbReference>
<keyword evidence="2" id="KW-0813">Transport</keyword>
<dbReference type="AlphaFoldDB" id="A0A1E5G0H9"/>
<dbReference type="Proteomes" id="UP000094296">
    <property type="component" value="Unassembled WGS sequence"/>
</dbReference>
<dbReference type="EMBL" id="MIJE01000032">
    <property type="protein sequence ID" value="OEF96290.1"/>
    <property type="molecule type" value="Genomic_DNA"/>
</dbReference>
<feature type="transmembrane region" description="Helical" evidence="6">
    <location>
        <begin position="358"/>
        <end position="376"/>
    </location>
</feature>
<feature type="transmembrane region" description="Helical" evidence="6">
    <location>
        <begin position="91"/>
        <end position="115"/>
    </location>
</feature>
<accession>A0A1E5G0H9</accession>
<evidence type="ECO:0000313" key="8">
    <source>
        <dbReference type="EMBL" id="OEF96290.1"/>
    </source>
</evidence>
<comment type="caution">
    <text evidence="8">The sequence shown here is derived from an EMBL/GenBank/DDBJ whole genome shotgun (WGS) entry which is preliminary data.</text>
</comment>
<evidence type="ECO:0000313" key="9">
    <source>
        <dbReference type="Proteomes" id="UP000094296"/>
    </source>
</evidence>
<keyword evidence="5 6" id="KW-0472">Membrane</keyword>
<dbReference type="InterPro" id="IPR050930">
    <property type="entry name" value="MFS_Vesicular_Transporter"/>
</dbReference>
<keyword evidence="3 6" id="KW-0812">Transmembrane</keyword>
<feature type="transmembrane region" description="Helical" evidence="6">
    <location>
        <begin position="330"/>
        <end position="352"/>
    </location>
</feature>
<dbReference type="GO" id="GO:0022857">
    <property type="term" value="F:transmembrane transporter activity"/>
    <property type="evidence" value="ECO:0007669"/>
    <property type="project" value="InterPro"/>
</dbReference>
<dbReference type="Pfam" id="PF07690">
    <property type="entry name" value="MFS_1"/>
    <property type="match status" value="2"/>
</dbReference>
<dbReference type="GO" id="GO:0005886">
    <property type="term" value="C:plasma membrane"/>
    <property type="evidence" value="ECO:0007669"/>
    <property type="project" value="UniProtKB-SubCell"/>
</dbReference>
<feature type="transmembrane region" description="Helical" evidence="6">
    <location>
        <begin position="127"/>
        <end position="146"/>
    </location>
</feature>
<feature type="domain" description="Major facilitator superfamily (MFS) profile" evidence="7">
    <location>
        <begin position="1"/>
        <end position="381"/>
    </location>
</feature>
<feature type="transmembrane region" description="Helical" evidence="6">
    <location>
        <begin position="240"/>
        <end position="257"/>
    </location>
</feature>
<dbReference type="InterPro" id="IPR036259">
    <property type="entry name" value="MFS_trans_sf"/>
</dbReference>
<feature type="transmembrane region" description="Helical" evidence="6">
    <location>
        <begin position="66"/>
        <end position="85"/>
    </location>
</feature>
<dbReference type="PANTHER" id="PTHR23506:SF23">
    <property type="entry name" value="GH10249P"/>
    <property type="match status" value="1"/>
</dbReference>
<dbReference type="PANTHER" id="PTHR23506">
    <property type="entry name" value="GH10249P"/>
    <property type="match status" value="1"/>
</dbReference>
<evidence type="ECO:0000256" key="3">
    <source>
        <dbReference type="ARBA" id="ARBA00022692"/>
    </source>
</evidence>
<name>A0A1E5G0H9_9FIRM</name>
<evidence type="ECO:0000259" key="7">
    <source>
        <dbReference type="PROSITE" id="PS50850"/>
    </source>
</evidence>
<dbReference type="InterPro" id="IPR005829">
    <property type="entry name" value="Sugar_transporter_CS"/>
</dbReference>